<dbReference type="InterPro" id="IPR024572">
    <property type="entry name" value="RcnB"/>
</dbReference>
<sequence length="168" mass="20217">MKKLTAIGAAVLFATVAGLSTPAAAQHRDRNDGPHREWSQRDHDRGRNDDRRDHRWDDRRHDDRRYSRNDRHDRYDRYDHRDDRRYYAPRTYRPSHVYVVPRGYTVNRWRVGARMPAPYYASAYYVDPYAYRLAPPPRGYRWVRVDRDVYMVSIASGLIANVLYDIFR</sequence>
<dbReference type="Pfam" id="PF11776">
    <property type="entry name" value="RcnB"/>
    <property type="match status" value="1"/>
</dbReference>
<dbReference type="RefSeq" id="WP_189447912.1">
    <property type="nucleotide sequence ID" value="NZ_BMXY01000001.1"/>
</dbReference>
<feature type="region of interest" description="Disordered" evidence="1">
    <location>
        <begin position="21"/>
        <end position="56"/>
    </location>
</feature>
<proteinExistence type="predicted"/>
<protein>
    <recommendedName>
        <fullName evidence="5">Regulator RcnB of Ni and Co efflux</fullName>
    </recommendedName>
</protein>
<accession>A0ABQ3BXV9</accession>
<dbReference type="Gene3D" id="3.10.450.160">
    <property type="entry name" value="inner membrane protein cigr"/>
    <property type="match status" value="1"/>
</dbReference>
<gene>
    <name evidence="3" type="ORF">GCM10008101_12710</name>
</gene>
<dbReference type="Proteomes" id="UP000643403">
    <property type="component" value="Unassembled WGS sequence"/>
</dbReference>
<evidence type="ECO:0000256" key="2">
    <source>
        <dbReference type="SAM" id="SignalP"/>
    </source>
</evidence>
<evidence type="ECO:0000313" key="4">
    <source>
        <dbReference type="Proteomes" id="UP000643403"/>
    </source>
</evidence>
<feature type="signal peptide" evidence="2">
    <location>
        <begin position="1"/>
        <end position="25"/>
    </location>
</feature>
<keyword evidence="4" id="KW-1185">Reference proteome</keyword>
<reference evidence="4" key="1">
    <citation type="journal article" date="2019" name="Int. J. Syst. Evol. Microbiol.">
        <title>The Global Catalogue of Microorganisms (GCM) 10K type strain sequencing project: providing services to taxonomists for standard genome sequencing and annotation.</title>
        <authorList>
            <consortium name="The Broad Institute Genomics Platform"/>
            <consortium name="The Broad Institute Genome Sequencing Center for Infectious Disease"/>
            <person name="Wu L."/>
            <person name="Ma J."/>
        </authorList>
    </citation>
    <scope>NUCLEOTIDE SEQUENCE [LARGE SCALE GENOMIC DNA]</scope>
    <source>
        <strain evidence="4">KCTC 22558</strain>
    </source>
</reference>
<organism evidence="3 4">
    <name type="scientific">Cognatilysobacter xinjiangensis</name>
    <dbReference type="NCBI Taxonomy" id="546892"/>
    <lineage>
        <taxon>Bacteria</taxon>
        <taxon>Pseudomonadati</taxon>
        <taxon>Pseudomonadota</taxon>
        <taxon>Gammaproteobacteria</taxon>
        <taxon>Lysobacterales</taxon>
        <taxon>Lysobacteraceae</taxon>
        <taxon>Cognatilysobacter</taxon>
    </lineage>
</organism>
<keyword evidence="2" id="KW-0732">Signal</keyword>
<name>A0ABQ3BXV9_9GAMM</name>
<feature type="chain" id="PRO_5045986756" description="Regulator RcnB of Ni and Co efflux" evidence="2">
    <location>
        <begin position="26"/>
        <end position="168"/>
    </location>
</feature>
<evidence type="ECO:0000256" key="1">
    <source>
        <dbReference type="SAM" id="MobiDB-lite"/>
    </source>
</evidence>
<comment type="caution">
    <text evidence="3">The sequence shown here is derived from an EMBL/GenBank/DDBJ whole genome shotgun (WGS) entry which is preliminary data.</text>
</comment>
<evidence type="ECO:0000313" key="3">
    <source>
        <dbReference type="EMBL" id="GGZ60328.1"/>
    </source>
</evidence>
<evidence type="ECO:0008006" key="5">
    <source>
        <dbReference type="Google" id="ProtNLM"/>
    </source>
</evidence>
<feature type="compositionally biased region" description="Basic and acidic residues" evidence="1">
    <location>
        <begin position="26"/>
        <end position="56"/>
    </location>
</feature>
<dbReference type="EMBL" id="BMXY01000001">
    <property type="protein sequence ID" value="GGZ60328.1"/>
    <property type="molecule type" value="Genomic_DNA"/>
</dbReference>